<protein>
    <submittedName>
        <fullName evidence="1">Uncharacterized protein</fullName>
    </submittedName>
</protein>
<evidence type="ECO:0000313" key="1">
    <source>
        <dbReference type="EMBL" id="MBU5484605.1"/>
    </source>
</evidence>
<dbReference type="EMBL" id="JAHLQF010000002">
    <property type="protein sequence ID" value="MBU5484605.1"/>
    <property type="molecule type" value="Genomic_DNA"/>
</dbReference>
<dbReference type="RefSeq" id="WP_216439074.1">
    <property type="nucleotide sequence ID" value="NZ_JAHLQF010000002.1"/>
</dbReference>
<accession>A0ABS6EHA9</accession>
<dbReference type="Proteomes" id="UP000726170">
    <property type="component" value="Unassembled WGS sequence"/>
</dbReference>
<keyword evidence="2" id="KW-1185">Reference proteome</keyword>
<gene>
    <name evidence="1" type="ORF">KQI86_09705</name>
</gene>
<evidence type="ECO:0000313" key="2">
    <source>
        <dbReference type="Proteomes" id="UP000726170"/>
    </source>
</evidence>
<reference evidence="1 2" key="1">
    <citation type="submission" date="2021-06" db="EMBL/GenBank/DDBJ databases">
        <authorList>
            <person name="Sun Q."/>
            <person name="Li D."/>
        </authorList>
    </citation>
    <scope>NUCLEOTIDE SEQUENCE [LARGE SCALE GENOMIC DNA]</scope>
    <source>
        <strain evidence="1 2">MSJ-11</strain>
    </source>
</reference>
<comment type="caution">
    <text evidence="1">The sequence shown here is derived from an EMBL/GenBank/DDBJ whole genome shotgun (WGS) entry which is preliminary data.</text>
</comment>
<sequence>MAKLLIGPVNVILEITFEDRLIPKGSQLSRVGGTKFPGADTVARRLLDASNACIVTVSVETYFKSMEAIGLVKVISRESGASLKKIVVIGEGKLAILPVPPELIGRRATQPGKDAVVKPASIEGTGSKLLRPSPSKVIRKHWKVVELFELGIFTPPYNCF</sequence>
<name>A0ABS6EHA9_9CLOT</name>
<organism evidence="1 2">
    <name type="scientific">Clostridium mobile</name>
    <dbReference type="NCBI Taxonomy" id="2841512"/>
    <lineage>
        <taxon>Bacteria</taxon>
        <taxon>Bacillati</taxon>
        <taxon>Bacillota</taxon>
        <taxon>Clostridia</taxon>
        <taxon>Eubacteriales</taxon>
        <taxon>Clostridiaceae</taxon>
        <taxon>Clostridium</taxon>
    </lineage>
</organism>
<proteinExistence type="predicted"/>